<dbReference type="Proteomes" id="UP001152561">
    <property type="component" value="Unassembled WGS sequence"/>
</dbReference>
<dbReference type="AlphaFoldDB" id="A0A9Q1RI36"/>
<evidence type="ECO:0000313" key="1">
    <source>
        <dbReference type="EMBL" id="KAJ8557161.1"/>
    </source>
</evidence>
<keyword evidence="2" id="KW-1185">Reference proteome</keyword>
<dbReference type="EMBL" id="JAJAGQ010000007">
    <property type="protein sequence ID" value="KAJ8557161.1"/>
    <property type="molecule type" value="Genomic_DNA"/>
</dbReference>
<reference evidence="2" key="1">
    <citation type="journal article" date="2023" name="Proc. Natl. Acad. Sci. U.S.A.">
        <title>Genomic and structural basis for evolution of tropane alkaloid biosynthesis.</title>
        <authorList>
            <person name="Wanga Y.-J."/>
            <person name="Taina T."/>
            <person name="Yua J.-Y."/>
            <person name="Lia J."/>
            <person name="Xua B."/>
            <person name="Chenc J."/>
            <person name="D'Auriad J.C."/>
            <person name="Huanga J.-P."/>
            <person name="Huanga S.-X."/>
        </authorList>
    </citation>
    <scope>NUCLEOTIDE SEQUENCE [LARGE SCALE GENOMIC DNA]</scope>
    <source>
        <strain evidence="2">cv. KIB-2019</strain>
    </source>
</reference>
<organism evidence="1 2">
    <name type="scientific">Anisodus acutangulus</name>
    <dbReference type="NCBI Taxonomy" id="402998"/>
    <lineage>
        <taxon>Eukaryota</taxon>
        <taxon>Viridiplantae</taxon>
        <taxon>Streptophyta</taxon>
        <taxon>Embryophyta</taxon>
        <taxon>Tracheophyta</taxon>
        <taxon>Spermatophyta</taxon>
        <taxon>Magnoliopsida</taxon>
        <taxon>eudicotyledons</taxon>
        <taxon>Gunneridae</taxon>
        <taxon>Pentapetalae</taxon>
        <taxon>asterids</taxon>
        <taxon>lamiids</taxon>
        <taxon>Solanales</taxon>
        <taxon>Solanaceae</taxon>
        <taxon>Solanoideae</taxon>
        <taxon>Hyoscyameae</taxon>
        <taxon>Anisodus</taxon>
    </lineage>
</organism>
<sequence>MQTWISSAFVDFLDPKDGRRYWSCPYYGGARSCDFYLWKDDEIDPRSKFVIPKLVKRICELEASFQASGKVDHKPTMSIKSVESKIDMNIEIQMDNFGDDIKKMKEKEKK</sequence>
<name>A0A9Q1RI36_9SOLA</name>
<proteinExistence type="predicted"/>
<protein>
    <submittedName>
        <fullName evidence="1">Uncharacterized protein</fullName>
    </submittedName>
</protein>
<evidence type="ECO:0000313" key="2">
    <source>
        <dbReference type="Proteomes" id="UP001152561"/>
    </source>
</evidence>
<accession>A0A9Q1RI36</accession>
<comment type="caution">
    <text evidence="1">The sequence shown here is derived from an EMBL/GenBank/DDBJ whole genome shotgun (WGS) entry which is preliminary data.</text>
</comment>
<dbReference type="OrthoDB" id="1299052at2759"/>
<gene>
    <name evidence="1" type="ORF">K7X08_002786</name>
</gene>